<feature type="transmembrane region" description="Helical" evidence="2">
    <location>
        <begin position="27"/>
        <end position="48"/>
    </location>
</feature>
<reference evidence="3 4" key="1">
    <citation type="journal article" date="2016" name="Nat. Commun.">
        <title>Thousands of microbial genomes shed light on interconnected biogeochemical processes in an aquifer system.</title>
        <authorList>
            <person name="Anantharaman K."/>
            <person name="Brown C.T."/>
            <person name="Hug L.A."/>
            <person name="Sharon I."/>
            <person name="Castelle C.J."/>
            <person name="Probst A.J."/>
            <person name="Thomas B.C."/>
            <person name="Singh A."/>
            <person name="Wilkins M.J."/>
            <person name="Karaoz U."/>
            <person name="Brodie E.L."/>
            <person name="Williams K.H."/>
            <person name="Hubbard S.S."/>
            <person name="Banfield J.F."/>
        </authorList>
    </citation>
    <scope>NUCLEOTIDE SEQUENCE [LARGE SCALE GENOMIC DNA]</scope>
</reference>
<dbReference type="Pfam" id="PF04350">
    <property type="entry name" value="PilO"/>
    <property type="match status" value="1"/>
</dbReference>
<comment type="caution">
    <text evidence="3">The sequence shown here is derived from an EMBL/GenBank/DDBJ whole genome shotgun (WGS) entry which is preliminary data.</text>
</comment>
<proteinExistence type="predicted"/>
<dbReference type="Gene3D" id="3.30.70.60">
    <property type="match status" value="1"/>
</dbReference>
<evidence type="ECO:0000256" key="1">
    <source>
        <dbReference type="SAM" id="Coils"/>
    </source>
</evidence>
<dbReference type="GO" id="GO:0043107">
    <property type="term" value="P:type IV pilus-dependent motility"/>
    <property type="evidence" value="ECO:0007669"/>
    <property type="project" value="InterPro"/>
</dbReference>
<dbReference type="GO" id="GO:0043683">
    <property type="term" value="P:type IV pilus assembly"/>
    <property type="evidence" value="ECO:0007669"/>
    <property type="project" value="InterPro"/>
</dbReference>
<protein>
    <recommendedName>
        <fullName evidence="5">Pilus assembly protein PilO</fullName>
    </recommendedName>
</protein>
<feature type="coiled-coil region" evidence="1">
    <location>
        <begin position="62"/>
        <end position="92"/>
    </location>
</feature>
<organism evidence="3 4">
    <name type="scientific">Candidatus Gottesmanbacteria bacterium RBG_13_37_7</name>
    <dbReference type="NCBI Taxonomy" id="1798369"/>
    <lineage>
        <taxon>Bacteria</taxon>
        <taxon>Candidatus Gottesmaniibacteriota</taxon>
    </lineage>
</organism>
<evidence type="ECO:0000313" key="4">
    <source>
        <dbReference type="Proteomes" id="UP000178230"/>
    </source>
</evidence>
<dbReference type="AlphaFoldDB" id="A0A1F5YJ91"/>
<dbReference type="Proteomes" id="UP000178230">
    <property type="component" value="Unassembled WGS sequence"/>
</dbReference>
<accession>A0A1F5YJ91</accession>
<dbReference type="EMBL" id="MFIY01000018">
    <property type="protein sequence ID" value="OGG00236.1"/>
    <property type="molecule type" value="Genomic_DNA"/>
</dbReference>
<keyword evidence="2" id="KW-1133">Transmembrane helix</keyword>
<keyword evidence="1" id="KW-0175">Coiled coil</keyword>
<name>A0A1F5YJ91_9BACT</name>
<evidence type="ECO:0000313" key="3">
    <source>
        <dbReference type="EMBL" id="OGG00236.1"/>
    </source>
</evidence>
<evidence type="ECO:0008006" key="5">
    <source>
        <dbReference type="Google" id="ProtNLM"/>
    </source>
</evidence>
<dbReference type="InterPro" id="IPR007445">
    <property type="entry name" value="PilO"/>
</dbReference>
<evidence type="ECO:0000256" key="2">
    <source>
        <dbReference type="SAM" id="Phobius"/>
    </source>
</evidence>
<keyword evidence="2" id="KW-0472">Membrane</keyword>
<dbReference type="InterPro" id="IPR014717">
    <property type="entry name" value="Transl_elong_EF1B/ribsomal_bS6"/>
</dbReference>
<keyword evidence="2" id="KW-0812">Transmembrane</keyword>
<gene>
    <name evidence="3" type="ORF">A2Y99_03455</name>
</gene>
<sequence length="203" mass="23181">MSSSILRRIYLVQAYKKLIPVIKHKKTFSYFTITLSFFALSFFGLFAIRPTLITAFSLVKKVSDLRQLNIEYENKIQNVIKAQSEYEKIRNDIPLVLSAIPQNASFNSLARNLEKFATISGITILQLQINSVPVSQSLHQNVFKEYNFNLTALGNYPALTSYLQHIINWKRIVNIKNLELIHGSSSMSGDLRISIKGATYYEP</sequence>